<gene>
    <name evidence="3" type="ORF">Ddye_026268</name>
</gene>
<reference evidence="3" key="1">
    <citation type="journal article" date="2023" name="Plant J.">
        <title>Genome sequences and population genomics provide insights into the demographic history, inbreeding, and mutation load of two 'living fossil' tree species of Dipteronia.</title>
        <authorList>
            <person name="Feng Y."/>
            <person name="Comes H.P."/>
            <person name="Chen J."/>
            <person name="Zhu S."/>
            <person name="Lu R."/>
            <person name="Zhang X."/>
            <person name="Li P."/>
            <person name="Qiu J."/>
            <person name="Olsen K.M."/>
            <person name="Qiu Y."/>
        </authorList>
    </citation>
    <scope>NUCLEOTIDE SEQUENCE</scope>
    <source>
        <strain evidence="3">KIB01</strain>
    </source>
</reference>
<sequence length="108" mass="11990">MYLIIRKICCLYLLLLATSLPYPCEDAFSGNAGCSRSAPARFATFVINVVEESRLMTDNNGTQVDQEKSTHCLPTRGGDHSSIDSDLLHEGDQIERSNQIEQNSSSFF</sequence>
<accession>A0AAD9TMD6</accession>
<feature type="chain" id="PRO_5042159764" description="Secreted protein" evidence="2">
    <location>
        <begin position="20"/>
        <end position="108"/>
    </location>
</feature>
<evidence type="ECO:0000313" key="3">
    <source>
        <dbReference type="EMBL" id="KAK2638473.1"/>
    </source>
</evidence>
<dbReference type="AlphaFoldDB" id="A0AAD9TMD6"/>
<evidence type="ECO:0000313" key="4">
    <source>
        <dbReference type="Proteomes" id="UP001280121"/>
    </source>
</evidence>
<dbReference type="EMBL" id="JANJYI010000008">
    <property type="protein sequence ID" value="KAK2638473.1"/>
    <property type="molecule type" value="Genomic_DNA"/>
</dbReference>
<proteinExistence type="predicted"/>
<organism evidence="3 4">
    <name type="scientific">Dipteronia dyeriana</name>
    <dbReference type="NCBI Taxonomy" id="168575"/>
    <lineage>
        <taxon>Eukaryota</taxon>
        <taxon>Viridiplantae</taxon>
        <taxon>Streptophyta</taxon>
        <taxon>Embryophyta</taxon>
        <taxon>Tracheophyta</taxon>
        <taxon>Spermatophyta</taxon>
        <taxon>Magnoliopsida</taxon>
        <taxon>eudicotyledons</taxon>
        <taxon>Gunneridae</taxon>
        <taxon>Pentapetalae</taxon>
        <taxon>rosids</taxon>
        <taxon>malvids</taxon>
        <taxon>Sapindales</taxon>
        <taxon>Sapindaceae</taxon>
        <taxon>Hippocastanoideae</taxon>
        <taxon>Acereae</taxon>
        <taxon>Dipteronia</taxon>
    </lineage>
</organism>
<comment type="caution">
    <text evidence="3">The sequence shown here is derived from an EMBL/GenBank/DDBJ whole genome shotgun (WGS) entry which is preliminary data.</text>
</comment>
<feature type="compositionally biased region" description="Basic and acidic residues" evidence="1">
    <location>
        <begin position="77"/>
        <end position="88"/>
    </location>
</feature>
<keyword evidence="4" id="KW-1185">Reference proteome</keyword>
<name>A0AAD9TMD6_9ROSI</name>
<feature type="region of interest" description="Disordered" evidence="1">
    <location>
        <begin position="58"/>
        <end position="88"/>
    </location>
</feature>
<evidence type="ECO:0000256" key="2">
    <source>
        <dbReference type="SAM" id="SignalP"/>
    </source>
</evidence>
<evidence type="ECO:0000256" key="1">
    <source>
        <dbReference type="SAM" id="MobiDB-lite"/>
    </source>
</evidence>
<keyword evidence="2" id="KW-0732">Signal</keyword>
<feature type="signal peptide" evidence="2">
    <location>
        <begin position="1"/>
        <end position="19"/>
    </location>
</feature>
<dbReference type="Proteomes" id="UP001280121">
    <property type="component" value="Unassembled WGS sequence"/>
</dbReference>
<protein>
    <recommendedName>
        <fullName evidence="5">Secreted protein</fullName>
    </recommendedName>
</protein>
<evidence type="ECO:0008006" key="5">
    <source>
        <dbReference type="Google" id="ProtNLM"/>
    </source>
</evidence>